<feature type="transmembrane region" description="Helical" evidence="5">
    <location>
        <begin position="151"/>
        <end position="172"/>
    </location>
</feature>
<dbReference type="Pfam" id="PF04932">
    <property type="entry name" value="Wzy_C"/>
    <property type="match status" value="1"/>
</dbReference>
<dbReference type="AlphaFoldDB" id="A0A4U1BCI4"/>
<evidence type="ECO:0000256" key="3">
    <source>
        <dbReference type="ARBA" id="ARBA00022989"/>
    </source>
</evidence>
<reference evidence="7 8" key="1">
    <citation type="submission" date="2019-04" db="EMBL/GenBank/DDBJ databases">
        <authorList>
            <person name="Hwang J.C."/>
        </authorList>
    </citation>
    <scope>NUCLEOTIDE SEQUENCE [LARGE SCALE GENOMIC DNA]</scope>
    <source>
        <strain evidence="7 8">IMCC35001</strain>
    </source>
</reference>
<protein>
    <submittedName>
        <fullName evidence="7">O-antigen ligase family protein</fullName>
    </submittedName>
</protein>
<dbReference type="OrthoDB" id="4391260at2"/>
<name>A0A4U1BCI4_9GAMM</name>
<evidence type="ECO:0000313" key="8">
    <source>
        <dbReference type="Proteomes" id="UP000305674"/>
    </source>
</evidence>
<feature type="transmembrane region" description="Helical" evidence="5">
    <location>
        <begin position="261"/>
        <end position="281"/>
    </location>
</feature>
<feature type="transmembrane region" description="Helical" evidence="5">
    <location>
        <begin position="97"/>
        <end position="116"/>
    </location>
</feature>
<keyword evidence="8" id="KW-1185">Reference proteome</keyword>
<organism evidence="7 8">
    <name type="scientific">Ferrimonas sediminicola</name>
    <dbReference type="NCBI Taxonomy" id="2569538"/>
    <lineage>
        <taxon>Bacteria</taxon>
        <taxon>Pseudomonadati</taxon>
        <taxon>Pseudomonadota</taxon>
        <taxon>Gammaproteobacteria</taxon>
        <taxon>Alteromonadales</taxon>
        <taxon>Ferrimonadaceae</taxon>
        <taxon>Ferrimonas</taxon>
    </lineage>
</organism>
<dbReference type="GO" id="GO:0016874">
    <property type="term" value="F:ligase activity"/>
    <property type="evidence" value="ECO:0007669"/>
    <property type="project" value="UniProtKB-KW"/>
</dbReference>
<feature type="transmembrane region" description="Helical" evidence="5">
    <location>
        <begin position="416"/>
        <end position="432"/>
    </location>
</feature>
<dbReference type="GO" id="GO:0016020">
    <property type="term" value="C:membrane"/>
    <property type="evidence" value="ECO:0007669"/>
    <property type="project" value="UniProtKB-SubCell"/>
</dbReference>
<dbReference type="Proteomes" id="UP000305674">
    <property type="component" value="Unassembled WGS sequence"/>
</dbReference>
<comment type="subcellular location">
    <subcellularLocation>
        <location evidence="1">Membrane</location>
        <topology evidence="1">Multi-pass membrane protein</topology>
    </subcellularLocation>
</comment>
<feature type="transmembrane region" description="Helical" evidence="5">
    <location>
        <begin position="387"/>
        <end position="404"/>
    </location>
</feature>
<keyword evidence="3 5" id="KW-1133">Transmembrane helix</keyword>
<sequence>MILERLFNWFAGRDSRVSTLNNVLAVLIIALVTALSFDVLTPQLEAAVELEDLDLSAHSASTSTGNRFNQLFWIALMGLSVYMVARQPERFQRIILAQWPLLLIAALALISVLWALAPGIAFRRSVLLIFVITTIFVGVCYLRSPYQLPLIVYRMGTLALGLNLVAVGLGSFDIEGYFYGIHGHKNVMGAVALTALFFGMAVRHFHRESISRFYNNLYLLLWFGLLLLSVSKTSIGLLFLVPGIIFGAQTLSRGFRLNLGLLMLGVTLVTVLSVFILLAWNDWHIKQFLALFMSDTGFTGRDYIWAFLLEQIDKRWLLGHGYGSFWGIGLNSPNIVHGRGFLTLLNQGHNGYLDLLAKLGVMGLMVYLLVIVQFARQSGAIRAQHPGLFTLCWILLLLTLLHNITESSLLRGSHSLWVIQLLMLALIARLYMDKERAR</sequence>
<dbReference type="InterPro" id="IPR051533">
    <property type="entry name" value="WaaL-like"/>
</dbReference>
<evidence type="ECO:0000256" key="5">
    <source>
        <dbReference type="SAM" id="Phobius"/>
    </source>
</evidence>
<evidence type="ECO:0000256" key="1">
    <source>
        <dbReference type="ARBA" id="ARBA00004141"/>
    </source>
</evidence>
<dbReference type="EMBL" id="SWCI01000009">
    <property type="protein sequence ID" value="TKB48192.1"/>
    <property type="molecule type" value="Genomic_DNA"/>
</dbReference>
<proteinExistence type="predicted"/>
<feature type="transmembrane region" description="Helical" evidence="5">
    <location>
        <begin position="68"/>
        <end position="85"/>
    </location>
</feature>
<feature type="transmembrane region" description="Helical" evidence="5">
    <location>
        <begin position="217"/>
        <end position="241"/>
    </location>
</feature>
<feature type="domain" description="O-antigen ligase-related" evidence="6">
    <location>
        <begin position="219"/>
        <end position="368"/>
    </location>
</feature>
<accession>A0A4U1BCI4</accession>
<feature type="transmembrane region" description="Helical" evidence="5">
    <location>
        <begin position="355"/>
        <end position="375"/>
    </location>
</feature>
<gene>
    <name evidence="7" type="ORF">FCL40_13780</name>
</gene>
<keyword evidence="2 5" id="KW-0812">Transmembrane</keyword>
<evidence type="ECO:0000256" key="4">
    <source>
        <dbReference type="ARBA" id="ARBA00023136"/>
    </source>
</evidence>
<evidence type="ECO:0000313" key="7">
    <source>
        <dbReference type="EMBL" id="TKB48192.1"/>
    </source>
</evidence>
<feature type="transmembrane region" description="Helical" evidence="5">
    <location>
        <begin position="122"/>
        <end position="142"/>
    </location>
</feature>
<evidence type="ECO:0000259" key="6">
    <source>
        <dbReference type="Pfam" id="PF04932"/>
    </source>
</evidence>
<dbReference type="PANTHER" id="PTHR37422">
    <property type="entry name" value="TEICHURONIC ACID BIOSYNTHESIS PROTEIN TUAE"/>
    <property type="match status" value="1"/>
</dbReference>
<dbReference type="PANTHER" id="PTHR37422:SF21">
    <property type="entry name" value="EXOQ-LIKE PROTEIN"/>
    <property type="match status" value="1"/>
</dbReference>
<keyword evidence="7" id="KW-0436">Ligase</keyword>
<comment type="caution">
    <text evidence="7">The sequence shown here is derived from an EMBL/GenBank/DDBJ whole genome shotgun (WGS) entry which is preliminary data.</text>
</comment>
<dbReference type="RefSeq" id="WP_136853886.1">
    <property type="nucleotide sequence ID" value="NZ_SWCI01000009.1"/>
</dbReference>
<feature type="transmembrane region" description="Helical" evidence="5">
    <location>
        <begin position="20"/>
        <end position="40"/>
    </location>
</feature>
<evidence type="ECO:0000256" key="2">
    <source>
        <dbReference type="ARBA" id="ARBA00022692"/>
    </source>
</evidence>
<keyword evidence="4 5" id="KW-0472">Membrane</keyword>
<feature type="transmembrane region" description="Helical" evidence="5">
    <location>
        <begin position="187"/>
        <end position="205"/>
    </location>
</feature>
<dbReference type="InterPro" id="IPR007016">
    <property type="entry name" value="O-antigen_ligase-rel_domated"/>
</dbReference>